<dbReference type="InterPro" id="IPR029052">
    <property type="entry name" value="Metallo-depent_PP-like"/>
</dbReference>
<gene>
    <name evidence="8" type="primary">Smpd1</name>
    <name evidence="8" type="ORF">LSUE1_G006563</name>
</gene>
<dbReference type="OrthoDB" id="282973at2759"/>
<dbReference type="GO" id="GO:0006685">
    <property type="term" value="P:sphingomyelin catabolic process"/>
    <property type="evidence" value="ECO:0007669"/>
    <property type="project" value="UniProtKB-UniRule"/>
</dbReference>
<evidence type="ECO:0000256" key="4">
    <source>
        <dbReference type="PIRSR" id="PIRSR000948-1"/>
    </source>
</evidence>
<dbReference type="EMBL" id="QGMK01001191">
    <property type="protein sequence ID" value="TVY71539.1"/>
    <property type="molecule type" value="Genomic_DNA"/>
</dbReference>
<feature type="binding site" evidence="4">
    <location>
        <position position="165"/>
    </location>
    <ligand>
        <name>Zn(2+)</name>
        <dbReference type="ChEBI" id="CHEBI:29105"/>
        <label>1</label>
    </ligand>
</feature>
<feature type="domain" description="Calcineurin-like phosphoesterase" evidence="7">
    <location>
        <begin position="159"/>
        <end position="423"/>
    </location>
</feature>
<feature type="signal peptide" evidence="6">
    <location>
        <begin position="1"/>
        <end position="20"/>
    </location>
</feature>
<evidence type="ECO:0000256" key="5">
    <source>
        <dbReference type="PIRSR" id="PIRSR000948-2"/>
    </source>
</evidence>
<feature type="chain" id="PRO_5035886660" description="Sphingomyelin phosphodiesterase" evidence="6">
    <location>
        <begin position="21"/>
        <end position="621"/>
    </location>
</feature>
<reference evidence="8 9" key="1">
    <citation type="submission" date="2018-05" db="EMBL/GenBank/DDBJ databases">
        <title>Genome sequencing and assembly of the regulated plant pathogen Lachnellula willkommii and related sister species for the development of diagnostic species identification markers.</title>
        <authorList>
            <person name="Giroux E."/>
            <person name="Bilodeau G."/>
        </authorList>
    </citation>
    <scope>NUCLEOTIDE SEQUENCE [LARGE SCALE GENOMIC DNA]</scope>
    <source>
        <strain evidence="8 9">CBS 268.59</strain>
    </source>
</reference>
<evidence type="ECO:0000256" key="6">
    <source>
        <dbReference type="SAM" id="SignalP"/>
    </source>
</evidence>
<dbReference type="GO" id="GO:0016020">
    <property type="term" value="C:membrane"/>
    <property type="evidence" value="ECO:0007669"/>
    <property type="project" value="GOC"/>
</dbReference>
<feature type="binding site" evidence="4">
    <location>
        <position position="167"/>
    </location>
    <ligand>
        <name>Zn(2+)</name>
        <dbReference type="ChEBI" id="CHEBI:29105"/>
        <label>1</label>
    </ligand>
</feature>
<evidence type="ECO:0000313" key="8">
    <source>
        <dbReference type="EMBL" id="TVY71539.1"/>
    </source>
</evidence>
<feature type="disulfide bond" evidence="5">
    <location>
        <begin position="53"/>
        <end position="129"/>
    </location>
</feature>
<dbReference type="PANTHER" id="PTHR10340:SF34">
    <property type="entry name" value="SPHINGOMYELIN PHOSPHODIESTERASE"/>
    <property type="match status" value="1"/>
</dbReference>
<comment type="cofactor">
    <cofactor evidence="4">
        <name>Zn(2+)</name>
        <dbReference type="ChEBI" id="CHEBI:29105"/>
    </cofactor>
    <text evidence="4">Binds 2 Zn(2+) ions per subunit.</text>
</comment>
<dbReference type="GO" id="GO:0004767">
    <property type="term" value="F:sphingomyelin phosphodiesterase activity"/>
    <property type="evidence" value="ECO:0007669"/>
    <property type="project" value="UniProtKB-UniRule"/>
</dbReference>
<dbReference type="Gene3D" id="3.60.21.10">
    <property type="match status" value="1"/>
</dbReference>
<keyword evidence="5" id="KW-1015">Disulfide bond</keyword>
<dbReference type="GO" id="GO:0005576">
    <property type="term" value="C:extracellular region"/>
    <property type="evidence" value="ECO:0007669"/>
    <property type="project" value="UniProtKB-SubCell"/>
</dbReference>
<evidence type="ECO:0000313" key="9">
    <source>
        <dbReference type="Proteomes" id="UP000469558"/>
    </source>
</evidence>
<dbReference type="InterPro" id="IPR004843">
    <property type="entry name" value="Calcineurin-like_PHP"/>
</dbReference>
<dbReference type="InterPro" id="IPR041805">
    <property type="entry name" value="ASMase/PPN1_MPP"/>
</dbReference>
<organism evidence="8 9">
    <name type="scientific">Lachnellula suecica</name>
    <dbReference type="NCBI Taxonomy" id="602035"/>
    <lineage>
        <taxon>Eukaryota</taxon>
        <taxon>Fungi</taxon>
        <taxon>Dikarya</taxon>
        <taxon>Ascomycota</taxon>
        <taxon>Pezizomycotina</taxon>
        <taxon>Leotiomycetes</taxon>
        <taxon>Helotiales</taxon>
        <taxon>Lachnaceae</taxon>
        <taxon>Lachnellula</taxon>
    </lineage>
</organism>
<keyword evidence="4" id="KW-0479">Metal-binding</keyword>
<protein>
    <recommendedName>
        <fullName evidence="3">Sphingomyelin phosphodiesterase</fullName>
    </recommendedName>
</protein>
<dbReference type="PIRSF" id="PIRSF000948">
    <property type="entry name" value="Sphingomy_PDE"/>
    <property type="match status" value="1"/>
</dbReference>
<feature type="binding site" evidence="4">
    <location>
        <position position="239"/>
    </location>
    <ligand>
        <name>Zn(2+)</name>
        <dbReference type="ChEBI" id="CHEBI:29105"/>
        <label>2</label>
    </ligand>
</feature>
<dbReference type="AlphaFoldDB" id="A0A8T9C3Z8"/>
<feature type="binding site" evidence="4">
    <location>
        <position position="239"/>
    </location>
    <ligand>
        <name>Zn(2+)</name>
        <dbReference type="ChEBI" id="CHEBI:29105"/>
        <label>1</label>
    </ligand>
</feature>
<feature type="disulfide bond" evidence="5">
    <location>
        <begin position="180"/>
        <end position="185"/>
    </location>
</feature>
<feature type="disulfide bond" evidence="5">
    <location>
        <begin position="553"/>
        <end position="557"/>
    </location>
</feature>
<keyword evidence="4" id="KW-0862">Zinc</keyword>
<name>A0A8T9C3Z8_9HELO</name>
<feature type="binding site" evidence="4">
    <location>
        <position position="422"/>
    </location>
    <ligand>
        <name>Zn(2+)</name>
        <dbReference type="ChEBI" id="CHEBI:29105"/>
        <label>1</label>
    </ligand>
</feature>
<feature type="disulfide bond" evidence="5">
    <location>
        <begin position="82"/>
        <end position="93"/>
    </location>
</feature>
<comment type="caution">
    <text evidence="8">The sequence shown here is derived from an EMBL/GenBank/DDBJ whole genome shotgun (WGS) entry which is preliminary data.</text>
</comment>
<keyword evidence="2" id="KW-0325">Glycoprotein</keyword>
<dbReference type="GO" id="GO:0016798">
    <property type="term" value="F:hydrolase activity, acting on glycosyl bonds"/>
    <property type="evidence" value="ECO:0007669"/>
    <property type="project" value="UniProtKB-KW"/>
</dbReference>
<feature type="binding site" evidence="4">
    <location>
        <position position="276"/>
    </location>
    <ligand>
        <name>Zn(2+)</name>
        <dbReference type="ChEBI" id="CHEBI:29105"/>
        <label>2</label>
    </ligand>
</feature>
<proteinExistence type="inferred from homology"/>
<keyword evidence="3" id="KW-0326">Glycosidase</keyword>
<dbReference type="CDD" id="cd00842">
    <property type="entry name" value="MPP_ASMase"/>
    <property type="match status" value="1"/>
</dbReference>
<dbReference type="SUPFAM" id="SSF56300">
    <property type="entry name" value="Metallo-dependent phosphatases"/>
    <property type="match status" value="1"/>
</dbReference>
<feature type="binding site" evidence="4">
    <location>
        <position position="386"/>
    </location>
    <ligand>
        <name>Zn(2+)</name>
        <dbReference type="ChEBI" id="CHEBI:29105"/>
        <label>2</label>
    </ligand>
</feature>
<evidence type="ECO:0000256" key="2">
    <source>
        <dbReference type="ARBA" id="ARBA00023180"/>
    </source>
</evidence>
<dbReference type="Proteomes" id="UP000469558">
    <property type="component" value="Unassembled WGS sequence"/>
</dbReference>
<keyword evidence="1 3" id="KW-0378">Hydrolase</keyword>
<comment type="function">
    <text evidence="3">Converts sphingomyelin to ceramide.</text>
</comment>
<keyword evidence="6" id="KW-0732">Signal</keyword>
<dbReference type="Pfam" id="PF00149">
    <property type="entry name" value="Metallophos"/>
    <property type="match status" value="1"/>
</dbReference>
<accession>A0A8T9C3Z8</accession>
<keyword evidence="9" id="KW-1185">Reference proteome</keyword>
<comment type="similarity">
    <text evidence="3">Belongs to the acid sphingomyelinase family.</text>
</comment>
<dbReference type="PANTHER" id="PTHR10340">
    <property type="entry name" value="SPHINGOMYELIN PHOSPHODIESTERASE"/>
    <property type="match status" value="1"/>
</dbReference>
<evidence type="ECO:0000256" key="3">
    <source>
        <dbReference type="PIRNR" id="PIRNR000948"/>
    </source>
</evidence>
<feature type="disulfide bond" evidence="5">
    <location>
        <begin position="186"/>
        <end position="210"/>
    </location>
</feature>
<evidence type="ECO:0000256" key="1">
    <source>
        <dbReference type="ARBA" id="ARBA00022801"/>
    </source>
</evidence>
<sequence>MRVSNLFTVVAVALPVFVTAVAISDTTSRSLSAFGKRDTVSTTLTDIENLVTCAACEALLIVLKVLAHTGNDPFVAVITDICIALGVEDADVCTGAIGLEGPILAHDLREMVIGTRTSELFCLTIFGLCPWPAIEAYAVSMSSKPATTRPAPSGQSPLQVVHISDIHVDLSYEEGASYDCTKNICCRPYTAADAPGNNSYPAGEFGEHTCDSPVTLEESLYAAVESLVPDRSFTIFTGDVVEGAVWLVTDTEVTNDLNDAYTRMKSLGQSYAVVGNHDTSPVNSFPPAAVDTTISSQWAYDTMSTEWSSWIGATAASEADSNFGSYSVLTAEGLRMISVNTNFWYKQNFWLYEETMERDPSSQLAWLASELEAAETAGERVWLMGHMPMGSSDAFHDQSQYFDQIIQRFDATISAIFFGHTHQDEFQLSYSTPAAPSAATANMVSYIAPALTPTSGNPTFRVYSVDPVTFAILDYTVYYANLSSPTYQTSPVWEKLYSVKEAYGSLLSPPITDAAAELTPAFWHNLTVLFENDDAVYQDWYARRGRDYSNATCIGDCKTASICGLRAAQSQYNCGVVTPGVNFKRDEADVASAHSDCEGSAIGLGGRRRRGACAAACGVAG</sequence>
<feature type="binding site" evidence="4">
    <location>
        <position position="420"/>
    </location>
    <ligand>
        <name>Zn(2+)</name>
        <dbReference type="ChEBI" id="CHEBI:29105"/>
        <label>2</label>
    </ligand>
</feature>
<dbReference type="GO" id="GO:0046872">
    <property type="term" value="F:metal ion binding"/>
    <property type="evidence" value="ECO:0007669"/>
    <property type="project" value="UniProtKB-KW"/>
</dbReference>
<dbReference type="InterPro" id="IPR011160">
    <property type="entry name" value="Sphingomy_PDE"/>
</dbReference>
<evidence type="ECO:0000259" key="7">
    <source>
        <dbReference type="Pfam" id="PF00149"/>
    </source>
</evidence>